<keyword evidence="6 7" id="KW-0862">Zinc</keyword>
<dbReference type="EMBL" id="NOXT01000094">
    <property type="protein sequence ID" value="OYQ31099.1"/>
    <property type="molecule type" value="Genomic_DNA"/>
</dbReference>
<dbReference type="SUPFAM" id="SSF55486">
    <property type="entry name" value="Metalloproteases ('zincins'), catalytic domain"/>
    <property type="match status" value="1"/>
</dbReference>
<comment type="cofactor">
    <cofactor evidence="7">
        <name>Zn(2+)</name>
        <dbReference type="ChEBI" id="CHEBI:29105"/>
    </cofactor>
    <text evidence="7">Binds 1 zinc ion.</text>
</comment>
<dbReference type="Gene3D" id="3.40.390.30">
    <property type="entry name" value="Metalloproteases ('zincins'), catalytic domain"/>
    <property type="match status" value="1"/>
</dbReference>
<gene>
    <name evidence="7 8" type="primary">ybeY</name>
    <name evidence="8" type="ORF">CHU93_05420</name>
</gene>
<proteinExistence type="inferred from homology"/>
<keyword evidence="9" id="KW-1185">Reference proteome</keyword>
<dbReference type="AlphaFoldDB" id="A0A255YPG8"/>
<evidence type="ECO:0000256" key="3">
    <source>
        <dbReference type="ARBA" id="ARBA00022723"/>
    </source>
</evidence>
<feature type="binding site" evidence="7">
    <location>
        <position position="138"/>
    </location>
    <ligand>
        <name>Zn(2+)</name>
        <dbReference type="ChEBI" id="CHEBI:29105"/>
        <note>catalytic</note>
    </ligand>
</feature>
<evidence type="ECO:0000256" key="2">
    <source>
        <dbReference type="ARBA" id="ARBA00022722"/>
    </source>
</evidence>
<comment type="caution">
    <text evidence="8">The sequence shown here is derived from an EMBL/GenBank/DDBJ whole genome shotgun (WGS) entry which is preliminary data.</text>
</comment>
<keyword evidence="5 7" id="KW-0378">Hydrolase</keyword>
<name>A0A255YPG8_9SPHN</name>
<protein>
    <recommendedName>
        <fullName evidence="7">Endoribonuclease YbeY</fullName>
        <ecNumber evidence="7">3.1.-.-</ecNumber>
    </recommendedName>
</protein>
<evidence type="ECO:0000256" key="7">
    <source>
        <dbReference type="HAMAP-Rule" id="MF_00009"/>
    </source>
</evidence>
<comment type="subcellular location">
    <subcellularLocation>
        <location evidence="7">Cytoplasm</location>
    </subcellularLocation>
</comment>
<dbReference type="Proteomes" id="UP000216991">
    <property type="component" value="Unassembled WGS sequence"/>
</dbReference>
<reference evidence="8 9" key="1">
    <citation type="submission" date="2017-07" db="EMBL/GenBank/DDBJ databases">
        <title>Sandarakinorhabdus cyanobacteriorum sp. nov., a novel bacterium isolated from cyanobacterial aggregates in a eutrophic lake.</title>
        <authorList>
            <person name="Cai H."/>
        </authorList>
    </citation>
    <scope>NUCLEOTIDE SEQUENCE [LARGE SCALE GENOMIC DNA]</scope>
    <source>
        <strain evidence="8 9">TH057</strain>
    </source>
</reference>
<dbReference type="HAMAP" id="MF_00009">
    <property type="entry name" value="Endoribonucl_YbeY"/>
    <property type="match status" value="1"/>
</dbReference>
<dbReference type="GO" id="GO:0008270">
    <property type="term" value="F:zinc ion binding"/>
    <property type="evidence" value="ECO:0007669"/>
    <property type="project" value="UniProtKB-UniRule"/>
</dbReference>
<sequence length="167" mass="17840">MLQVEADVVAGDWPALDWPGLAQAAVAAALAQTPNGDLAEAPMAVEVAVRLTDDAEVHALNRQYRQKDKPTNILSFPMLAPDMLVMLANSDDGEVLLGDLVLGCETVLREAAEKAWPVAAYCQHLIVHGTLHLLGYDHEDGEAEAEHMEALERAACAGLGMADPYEG</sequence>
<keyword evidence="7" id="KW-0963">Cytoplasm</keyword>
<dbReference type="GO" id="GO:0005737">
    <property type="term" value="C:cytoplasm"/>
    <property type="evidence" value="ECO:0007669"/>
    <property type="project" value="UniProtKB-SubCell"/>
</dbReference>
<comment type="similarity">
    <text evidence="1 7">Belongs to the endoribonuclease YbeY family.</text>
</comment>
<dbReference type="InterPro" id="IPR002036">
    <property type="entry name" value="YbeY"/>
</dbReference>
<dbReference type="PROSITE" id="PS01306">
    <property type="entry name" value="UPF0054"/>
    <property type="match status" value="1"/>
</dbReference>
<evidence type="ECO:0000313" key="9">
    <source>
        <dbReference type="Proteomes" id="UP000216991"/>
    </source>
</evidence>
<dbReference type="NCBIfam" id="TIGR00043">
    <property type="entry name" value="rRNA maturation RNase YbeY"/>
    <property type="match status" value="1"/>
</dbReference>
<dbReference type="RefSeq" id="WP_094473117.1">
    <property type="nucleotide sequence ID" value="NZ_NOXT01000094.1"/>
</dbReference>
<dbReference type="InterPro" id="IPR020549">
    <property type="entry name" value="YbeY_CS"/>
</dbReference>
<evidence type="ECO:0000256" key="5">
    <source>
        <dbReference type="ARBA" id="ARBA00022801"/>
    </source>
</evidence>
<evidence type="ECO:0000313" key="8">
    <source>
        <dbReference type="EMBL" id="OYQ31099.1"/>
    </source>
</evidence>
<keyword evidence="2 7" id="KW-0540">Nuclease</keyword>
<dbReference type="Pfam" id="PF02130">
    <property type="entry name" value="YbeY"/>
    <property type="match status" value="1"/>
</dbReference>
<dbReference type="InterPro" id="IPR023091">
    <property type="entry name" value="MetalPrtase_cat_dom_sf_prd"/>
</dbReference>
<keyword evidence="4 7" id="KW-0255">Endonuclease</keyword>
<dbReference type="GO" id="GO:0004521">
    <property type="term" value="F:RNA endonuclease activity"/>
    <property type="evidence" value="ECO:0007669"/>
    <property type="project" value="UniProtKB-UniRule"/>
</dbReference>
<accession>A0A255YPG8</accession>
<keyword evidence="7" id="KW-0698">rRNA processing</keyword>
<dbReference type="EC" id="3.1.-.-" evidence="7"/>
<keyword evidence="3 7" id="KW-0479">Metal-binding</keyword>
<keyword evidence="7" id="KW-0690">Ribosome biogenesis</keyword>
<dbReference type="PANTHER" id="PTHR46986:SF1">
    <property type="entry name" value="ENDORIBONUCLEASE YBEY, CHLOROPLASTIC"/>
    <property type="match status" value="1"/>
</dbReference>
<evidence type="ECO:0000256" key="6">
    <source>
        <dbReference type="ARBA" id="ARBA00022833"/>
    </source>
</evidence>
<evidence type="ECO:0000256" key="1">
    <source>
        <dbReference type="ARBA" id="ARBA00010875"/>
    </source>
</evidence>
<dbReference type="PANTHER" id="PTHR46986">
    <property type="entry name" value="ENDORIBONUCLEASE YBEY, CHLOROPLASTIC"/>
    <property type="match status" value="1"/>
</dbReference>
<comment type="function">
    <text evidence="7">Single strand-specific metallo-endoribonuclease involved in late-stage 70S ribosome quality control and in maturation of the 3' terminus of the 16S rRNA.</text>
</comment>
<dbReference type="GO" id="GO:0006364">
    <property type="term" value="P:rRNA processing"/>
    <property type="evidence" value="ECO:0007669"/>
    <property type="project" value="UniProtKB-UniRule"/>
</dbReference>
<dbReference type="OrthoDB" id="9807740at2"/>
<feature type="binding site" evidence="7">
    <location>
        <position position="128"/>
    </location>
    <ligand>
        <name>Zn(2+)</name>
        <dbReference type="ChEBI" id="CHEBI:29105"/>
        <note>catalytic</note>
    </ligand>
</feature>
<feature type="binding site" evidence="7">
    <location>
        <position position="132"/>
    </location>
    <ligand>
        <name>Zn(2+)</name>
        <dbReference type="ChEBI" id="CHEBI:29105"/>
        <note>catalytic</note>
    </ligand>
</feature>
<organism evidence="8 9">
    <name type="scientific">Sandarakinorhabdus cyanobacteriorum</name>
    <dbReference type="NCBI Taxonomy" id="1981098"/>
    <lineage>
        <taxon>Bacteria</taxon>
        <taxon>Pseudomonadati</taxon>
        <taxon>Pseudomonadota</taxon>
        <taxon>Alphaproteobacteria</taxon>
        <taxon>Sphingomonadales</taxon>
        <taxon>Sphingosinicellaceae</taxon>
        <taxon>Sandarakinorhabdus</taxon>
    </lineage>
</organism>
<evidence type="ECO:0000256" key="4">
    <source>
        <dbReference type="ARBA" id="ARBA00022759"/>
    </source>
</evidence>
<dbReference type="GO" id="GO:0004222">
    <property type="term" value="F:metalloendopeptidase activity"/>
    <property type="evidence" value="ECO:0007669"/>
    <property type="project" value="InterPro"/>
</dbReference>